<evidence type="ECO:0000313" key="1">
    <source>
        <dbReference type="EMBL" id="GBM02885.1"/>
    </source>
</evidence>
<dbReference type="Proteomes" id="UP000499080">
    <property type="component" value="Unassembled WGS sequence"/>
</dbReference>
<accession>A0A4Y2CHU1</accession>
<dbReference type="AlphaFoldDB" id="A0A4Y2CHU1"/>
<evidence type="ECO:0000313" key="2">
    <source>
        <dbReference type="Proteomes" id="UP000499080"/>
    </source>
</evidence>
<protein>
    <submittedName>
        <fullName evidence="1">Uncharacterized protein</fullName>
    </submittedName>
</protein>
<name>A0A4Y2CHU1_ARAVE</name>
<keyword evidence="2" id="KW-1185">Reference proteome</keyword>
<gene>
    <name evidence="1" type="ORF">AVEN_71777_1</name>
</gene>
<proteinExistence type="predicted"/>
<sequence length="155" mass="17506">MLSCFNLLVKTGGEQNRLFLQFPSLSFCAIPAGRHLTPKDSKCTRIAYTAVFRWNRVSNLEFSSPVADTSPPGHPVLVLWLERDIYIDFMDTGRKWKPSTPDQGGKLGDDFGDKVWNPENSRIFYPILKSNSPNGDRIPISIRSEDIQNALDDSM</sequence>
<reference evidence="1 2" key="1">
    <citation type="journal article" date="2019" name="Sci. Rep.">
        <title>Orb-weaving spider Araneus ventricosus genome elucidates the spidroin gene catalogue.</title>
        <authorList>
            <person name="Kono N."/>
            <person name="Nakamura H."/>
            <person name="Ohtoshi R."/>
            <person name="Moran D.A.P."/>
            <person name="Shinohara A."/>
            <person name="Yoshida Y."/>
            <person name="Fujiwara M."/>
            <person name="Mori M."/>
            <person name="Tomita M."/>
            <person name="Arakawa K."/>
        </authorList>
    </citation>
    <scope>NUCLEOTIDE SEQUENCE [LARGE SCALE GENOMIC DNA]</scope>
</reference>
<dbReference type="EMBL" id="BGPR01086295">
    <property type="protein sequence ID" value="GBM02885.1"/>
    <property type="molecule type" value="Genomic_DNA"/>
</dbReference>
<comment type="caution">
    <text evidence="1">The sequence shown here is derived from an EMBL/GenBank/DDBJ whole genome shotgun (WGS) entry which is preliminary data.</text>
</comment>
<organism evidence="1 2">
    <name type="scientific">Araneus ventricosus</name>
    <name type="common">Orbweaver spider</name>
    <name type="synonym">Epeira ventricosa</name>
    <dbReference type="NCBI Taxonomy" id="182803"/>
    <lineage>
        <taxon>Eukaryota</taxon>
        <taxon>Metazoa</taxon>
        <taxon>Ecdysozoa</taxon>
        <taxon>Arthropoda</taxon>
        <taxon>Chelicerata</taxon>
        <taxon>Arachnida</taxon>
        <taxon>Araneae</taxon>
        <taxon>Araneomorphae</taxon>
        <taxon>Entelegynae</taxon>
        <taxon>Araneoidea</taxon>
        <taxon>Araneidae</taxon>
        <taxon>Araneus</taxon>
    </lineage>
</organism>